<dbReference type="AlphaFoldDB" id="A0A9P0LC89"/>
<protein>
    <submittedName>
        <fullName evidence="1">Uncharacterized protein</fullName>
    </submittedName>
</protein>
<evidence type="ECO:0000313" key="1">
    <source>
        <dbReference type="EMBL" id="CAH1991705.1"/>
    </source>
</evidence>
<dbReference type="EMBL" id="CAKOFQ010007123">
    <property type="protein sequence ID" value="CAH1991705.1"/>
    <property type="molecule type" value="Genomic_DNA"/>
</dbReference>
<keyword evidence="2" id="KW-1185">Reference proteome</keyword>
<proteinExistence type="predicted"/>
<name>A0A9P0LC89_ACAOB</name>
<accession>A0A9P0LC89</accession>
<dbReference type="Proteomes" id="UP001152888">
    <property type="component" value="Unassembled WGS sequence"/>
</dbReference>
<comment type="caution">
    <text evidence="1">The sequence shown here is derived from an EMBL/GenBank/DDBJ whole genome shotgun (WGS) entry which is preliminary data.</text>
</comment>
<evidence type="ECO:0000313" key="2">
    <source>
        <dbReference type="Proteomes" id="UP001152888"/>
    </source>
</evidence>
<reference evidence="1" key="1">
    <citation type="submission" date="2022-03" db="EMBL/GenBank/DDBJ databases">
        <authorList>
            <person name="Sayadi A."/>
        </authorList>
    </citation>
    <scope>NUCLEOTIDE SEQUENCE</scope>
</reference>
<organism evidence="1 2">
    <name type="scientific">Acanthoscelides obtectus</name>
    <name type="common">Bean weevil</name>
    <name type="synonym">Bruchus obtectus</name>
    <dbReference type="NCBI Taxonomy" id="200917"/>
    <lineage>
        <taxon>Eukaryota</taxon>
        <taxon>Metazoa</taxon>
        <taxon>Ecdysozoa</taxon>
        <taxon>Arthropoda</taxon>
        <taxon>Hexapoda</taxon>
        <taxon>Insecta</taxon>
        <taxon>Pterygota</taxon>
        <taxon>Neoptera</taxon>
        <taxon>Endopterygota</taxon>
        <taxon>Coleoptera</taxon>
        <taxon>Polyphaga</taxon>
        <taxon>Cucujiformia</taxon>
        <taxon>Chrysomeloidea</taxon>
        <taxon>Chrysomelidae</taxon>
        <taxon>Bruchinae</taxon>
        <taxon>Bruchini</taxon>
        <taxon>Acanthoscelides</taxon>
    </lineage>
</organism>
<sequence>MYTREKRKIWQICSFFAGFRFASSVKAYIWEFLNHCEYSVDVCSVPEQRKIFNFIDVWISKNLNGFVGISI</sequence>
<gene>
    <name evidence="1" type="ORF">ACAOBT_LOCUS20456</name>
</gene>